<proteinExistence type="predicted"/>
<dbReference type="AlphaFoldDB" id="A0AAV9B9S7"/>
<dbReference type="PANTHER" id="PTHR36316">
    <property type="entry name" value="OS06G0213900 PROTEIN"/>
    <property type="match status" value="1"/>
</dbReference>
<evidence type="ECO:0000313" key="1">
    <source>
        <dbReference type="EMBL" id="KAK1273021.1"/>
    </source>
</evidence>
<keyword evidence="2" id="KW-1185">Reference proteome</keyword>
<reference evidence="1" key="1">
    <citation type="journal article" date="2023" name="Nat. Commun.">
        <title>Diploid and tetraploid genomes of Acorus and the evolution of monocots.</title>
        <authorList>
            <person name="Ma L."/>
            <person name="Liu K.W."/>
            <person name="Li Z."/>
            <person name="Hsiao Y.Y."/>
            <person name="Qi Y."/>
            <person name="Fu T."/>
            <person name="Tang G.D."/>
            <person name="Zhang D."/>
            <person name="Sun W.H."/>
            <person name="Liu D.K."/>
            <person name="Li Y."/>
            <person name="Chen G.Z."/>
            <person name="Liu X.D."/>
            <person name="Liao X.Y."/>
            <person name="Jiang Y.T."/>
            <person name="Yu X."/>
            <person name="Hao Y."/>
            <person name="Huang J."/>
            <person name="Zhao X.W."/>
            <person name="Ke S."/>
            <person name="Chen Y.Y."/>
            <person name="Wu W.L."/>
            <person name="Hsu J.L."/>
            <person name="Lin Y.F."/>
            <person name="Huang M.D."/>
            <person name="Li C.Y."/>
            <person name="Huang L."/>
            <person name="Wang Z.W."/>
            <person name="Zhao X."/>
            <person name="Zhong W.Y."/>
            <person name="Peng D.H."/>
            <person name="Ahmad S."/>
            <person name="Lan S."/>
            <person name="Zhang J.S."/>
            <person name="Tsai W.C."/>
            <person name="Van de Peer Y."/>
            <person name="Liu Z.J."/>
        </authorList>
    </citation>
    <scope>NUCLEOTIDE SEQUENCE</scope>
    <source>
        <strain evidence="1">SCP</strain>
    </source>
</reference>
<accession>A0AAV9B9S7</accession>
<reference evidence="1" key="2">
    <citation type="submission" date="2023-06" db="EMBL/GenBank/DDBJ databases">
        <authorList>
            <person name="Ma L."/>
            <person name="Liu K.-W."/>
            <person name="Li Z."/>
            <person name="Hsiao Y.-Y."/>
            <person name="Qi Y."/>
            <person name="Fu T."/>
            <person name="Tang G."/>
            <person name="Zhang D."/>
            <person name="Sun W.-H."/>
            <person name="Liu D.-K."/>
            <person name="Li Y."/>
            <person name="Chen G.-Z."/>
            <person name="Liu X.-D."/>
            <person name="Liao X.-Y."/>
            <person name="Jiang Y.-T."/>
            <person name="Yu X."/>
            <person name="Hao Y."/>
            <person name="Huang J."/>
            <person name="Zhao X.-W."/>
            <person name="Ke S."/>
            <person name="Chen Y.-Y."/>
            <person name="Wu W.-L."/>
            <person name="Hsu J.-L."/>
            <person name="Lin Y.-F."/>
            <person name="Huang M.-D."/>
            <person name="Li C.-Y."/>
            <person name="Huang L."/>
            <person name="Wang Z.-W."/>
            <person name="Zhao X."/>
            <person name="Zhong W.-Y."/>
            <person name="Peng D.-H."/>
            <person name="Ahmad S."/>
            <person name="Lan S."/>
            <person name="Zhang J.-S."/>
            <person name="Tsai W.-C."/>
            <person name="Van De Peer Y."/>
            <person name="Liu Z.-J."/>
        </authorList>
    </citation>
    <scope>NUCLEOTIDE SEQUENCE</scope>
    <source>
        <strain evidence="1">SCP</strain>
        <tissue evidence="1">Leaves</tissue>
    </source>
</reference>
<gene>
    <name evidence="1" type="ORF">QJS04_geneDACA009704</name>
</gene>
<comment type="caution">
    <text evidence="1">The sequence shown here is derived from an EMBL/GenBank/DDBJ whole genome shotgun (WGS) entry which is preliminary data.</text>
</comment>
<dbReference type="PANTHER" id="PTHR36316:SF1">
    <property type="entry name" value="OS06G0213900 PROTEIN"/>
    <property type="match status" value="1"/>
</dbReference>
<name>A0AAV9B9S7_ACOGR</name>
<dbReference type="Proteomes" id="UP001179952">
    <property type="component" value="Unassembled WGS sequence"/>
</dbReference>
<sequence length="111" mass="12458">MASPAQQQQQQQPPTKPRLAKLFMQHARARKDSYIQLLIMAGILGMSLRSLTQKYRIHALLDDTSSLKDDHRSISSRFNSLRSSLLCEADASDPSGLSSSRLRRLFGDDSI</sequence>
<dbReference type="EMBL" id="JAUJYN010000004">
    <property type="protein sequence ID" value="KAK1273021.1"/>
    <property type="molecule type" value="Genomic_DNA"/>
</dbReference>
<organism evidence="1 2">
    <name type="scientific">Acorus gramineus</name>
    <name type="common">Dwarf sweet flag</name>
    <dbReference type="NCBI Taxonomy" id="55184"/>
    <lineage>
        <taxon>Eukaryota</taxon>
        <taxon>Viridiplantae</taxon>
        <taxon>Streptophyta</taxon>
        <taxon>Embryophyta</taxon>
        <taxon>Tracheophyta</taxon>
        <taxon>Spermatophyta</taxon>
        <taxon>Magnoliopsida</taxon>
        <taxon>Liliopsida</taxon>
        <taxon>Acoraceae</taxon>
        <taxon>Acorus</taxon>
    </lineage>
</organism>
<protein>
    <submittedName>
        <fullName evidence="1">Uncharacterized protein</fullName>
    </submittedName>
</protein>
<evidence type="ECO:0000313" key="2">
    <source>
        <dbReference type="Proteomes" id="UP001179952"/>
    </source>
</evidence>